<sequence>VHHFASHDEARPGDVGRGQARIRPKPQTRGRGPRPCAKGVPDTHRGRPSRQLCRVLIDGIDGPAPDESGHVPGPARRGVEELDAAFAPMQREPRTNLMLNGTAPCHESLESA</sequence>
<feature type="region of interest" description="Disordered" evidence="1">
    <location>
        <begin position="1"/>
        <end position="50"/>
    </location>
</feature>
<organism evidence="2">
    <name type="scientific">marine metagenome</name>
    <dbReference type="NCBI Taxonomy" id="408172"/>
    <lineage>
        <taxon>unclassified sequences</taxon>
        <taxon>metagenomes</taxon>
        <taxon>ecological metagenomes</taxon>
    </lineage>
</organism>
<gene>
    <name evidence="2" type="ORF">METZ01_LOCUS481974</name>
</gene>
<feature type="compositionally biased region" description="Basic residues" evidence="1">
    <location>
        <begin position="20"/>
        <end position="32"/>
    </location>
</feature>
<evidence type="ECO:0000256" key="1">
    <source>
        <dbReference type="SAM" id="MobiDB-lite"/>
    </source>
</evidence>
<feature type="compositionally biased region" description="Basic and acidic residues" evidence="1">
    <location>
        <begin position="1"/>
        <end position="14"/>
    </location>
</feature>
<evidence type="ECO:0000313" key="2">
    <source>
        <dbReference type="EMBL" id="SVE29120.1"/>
    </source>
</evidence>
<proteinExistence type="predicted"/>
<feature type="non-terminal residue" evidence="2">
    <location>
        <position position="1"/>
    </location>
</feature>
<protein>
    <submittedName>
        <fullName evidence="2">Uncharacterized protein</fullName>
    </submittedName>
</protein>
<name>A0A383CAN8_9ZZZZ</name>
<feature type="region of interest" description="Disordered" evidence="1">
    <location>
        <begin position="89"/>
        <end position="112"/>
    </location>
</feature>
<accession>A0A383CAN8</accession>
<dbReference type="AlphaFoldDB" id="A0A383CAN8"/>
<feature type="non-terminal residue" evidence="2">
    <location>
        <position position="112"/>
    </location>
</feature>
<dbReference type="EMBL" id="UINC01207147">
    <property type="protein sequence ID" value="SVE29120.1"/>
    <property type="molecule type" value="Genomic_DNA"/>
</dbReference>
<reference evidence="2" key="1">
    <citation type="submission" date="2018-05" db="EMBL/GenBank/DDBJ databases">
        <authorList>
            <person name="Lanie J.A."/>
            <person name="Ng W.-L."/>
            <person name="Kazmierczak K.M."/>
            <person name="Andrzejewski T.M."/>
            <person name="Davidsen T.M."/>
            <person name="Wayne K.J."/>
            <person name="Tettelin H."/>
            <person name="Glass J.I."/>
            <person name="Rusch D."/>
            <person name="Podicherti R."/>
            <person name="Tsui H.-C.T."/>
            <person name="Winkler M.E."/>
        </authorList>
    </citation>
    <scope>NUCLEOTIDE SEQUENCE</scope>
</reference>